<protein>
    <submittedName>
        <fullName evidence="2">Uncharacterized protein</fullName>
    </submittedName>
</protein>
<name>A0A6M3KT01_9ZZZZ</name>
<reference evidence="2" key="1">
    <citation type="submission" date="2020-03" db="EMBL/GenBank/DDBJ databases">
        <title>The deep terrestrial virosphere.</title>
        <authorList>
            <person name="Holmfeldt K."/>
            <person name="Nilsson E."/>
            <person name="Simone D."/>
            <person name="Lopez-Fernandez M."/>
            <person name="Wu X."/>
            <person name="de Brujin I."/>
            <person name="Lundin D."/>
            <person name="Andersson A."/>
            <person name="Bertilsson S."/>
            <person name="Dopson M."/>
        </authorList>
    </citation>
    <scope>NUCLEOTIDE SEQUENCE</scope>
    <source>
        <strain evidence="2">MM415A00192</strain>
        <strain evidence="1">MM415B00178</strain>
    </source>
</reference>
<evidence type="ECO:0000313" key="2">
    <source>
        <dbReference type="EMBL" id="QJA84408.1"/>
    </source>
</evidence>
<evidence type="ECO:0000313" key="1">
    <source>
        <dbReference type="EMBL" id="QJA67643.1"/>
    </source>
</evidence>
<dbReference type="EMBL" id="MT141574">
    <property type="protein sequence ID" value="QJA67643.1"/>
    <property type="molecule type" value="Genomic_DNA"/>
</dbReference>
<dbReference type="AlphaFoldDB" id="A0A6M3KT01"/>
<dbReference type="EMBL" id="MT142529">
    <property type="protein sequence ID" value="QJA84408.1"/>
    <property type="molecule type" value="Genomic_DNA"/>
</dbReference>
<gene>
    <name evidence="2" type="ORF">MM415A00192_0017</name>
    <name evidence="1" type="ORF">MM415B00178_0025</name>
</gene>
<accession>A0A6M3KT01</accession>
<proteinExistence type="predicted"/>
<organism evidence="2">
    <name type="scientific">viral metagenome</name>
    <dbReference type="NCBI Taxonomy" id="1070528"/>
    <lineage>
        <taxon>unclassified sequences</taxon>
        <taxon>metagenomes</taxon>
        <taxon>organismal metagenomes</taxon>
    </lineage>
</organism>
<sequence length="161" mass="17751">MWDTHREILRLAVTGMKQVDIASTLEITPVMVSYTLNSPIAKREMENLRSARDLDAVDVAKRIQEIAPIALQTLEDLLCQGTESTKFRTATDLLDRAGHAAVHTLRTESLSVHLTKADIDEIKDRAKEIGLCVVEAIDVESSDVGECIAAQPQQQLQAQMG</sequence>